<keyword evidence="4 10" id="KW-0493">Microtubule</keyword>
<dbReference type="PANTHER" id="PTHR12688:SF0">
    <property type="entry name" value="DYNEIN LIGHT INTERMEDIATE CHAIN"/>
    <property type="match status" value="1"/>
</dbReference>
<dbReference type="GO" id="GO:0005868">
    <property type="term" value="C:cytoplasmic dynein complex"/>
    <property type="evidence" value="ECO:0000318"/>
    <property type="project" value="GO_Central"/>
</dbReference>
<name>T1FSS6_HELRO</name>
<evidence type="ECO:0000313" key="13">
    <source>
        <dbReference type="EnsemblMetazoa" id="HelroP191248"/>
    </source>
</evidence>
<keyword evidence="9 10" id="KW-0206">Cytoskeleton</keyword>
<comment type="subcellular location">
    <subcellularLocation>
        <location evidence="1 10">Cytoplasm</location>
        <location evidence="1 10">Cytoskeleton</location>
    </subcellularLocation>
</comment>
<accession>T1FSS6</accession>
<evidence type="ECO:0000256" key="4">
    <source>
        <dbReference type="ARBA" id="ARBA00022701"/>
    </source>
</evidence>
<dbReference type="CTD" id="20211873"/>
<keyword evidence="6 10" id="KW-0067">ATP-binding</keyword>
<evidence type="ECO:0000313" key="12">
    <source>
        <dbReference type="EMBL" id="ESO06930.1"/>
    </source>
</evidence>
<evidence type="ECO:0000256" key="9">
    <source>
        <dbReference type="ARBA" id="ARBA00023212"/>
    </source>
</evidence>
<keyword evidence="2 10" id="KW-0813">Transport</keyword>
<gene>
    <name evidence="13" type="primary">20211873</name>
    <name evidence="12" type="ORF">HELRODRAFT_191248</name>
</gene>
<protein>
    <recommendedName>
        <fullName evidence="10">Dynein light intermediate chain</fullName>
    </recommendedName>
</protein>
<evidence type="ECO:0000256" key="6">
    <source>
        <dbReference type="ARBA" id="ARBA00022840"/>
    </source>
</evidence>
<dbReference type="PANTHER" id="PTHR12688">
    <property type="entry name" value="DYNEIN LIGHT INTERMEDIATE CHAIN"/>
    <property type="match status" value="1"/>
</dbReference>
<evidence type="ECO:0000256" key="8">
    <source>
        <dbReference type="ARBA" id="ARBA00023175"/>
    </source>
</evidence>
<dbReference type="EMBL" id="AMQM01003721">
    <property type="status" value="NOT_ANNOTATED_CDS"/>
    <property type="molecule type" value="Genomic_DNA"/>
</dbReference>
<reference evidence="12 14" key="2">
    <citation type="journal article" date="2013" name="Nature">
        <title>Insights into bilaterian evolution from three spiralian genomes.</title>
        <authorList>
            <person name="Simakov O."/>
            <person name="Marletaz F."/>
            <person name="Cho S.J."/>
            <person name="Edsinger-Gonzales E."/>
            <person name="Havlak P."/>
            <person name="Hellsten U."/>
            <person name="Kuo D.H."/>
            <person name="Larsson T."/>
            <person name="Lv J."/>
            <person name="Arendt D."/>
            <person name="Savage R."/>
            <person name="Osoegawa K."/>
            <person name="de Jong P."/>
            <person name="Grimwood J."/>
            <person name="Chapman J.A."/>
            <person name="Shapiro H."/>
            <person name="Aerts A."/>
            <person name="Otillar R.P."/>
            <person name="Terry A.Y."/>
            <person name="Boore J.L."/>
            <person name="Grigoriev I.V."/>
            <person name="Lindberg D.R."/>
            <person name="Seaver E.C."/>
            <person name="Weisblat D.A."/>
            <person name="Putnam N.H."/>
            <person name="Rokhsar D.S."/>
        </authorList>
    </citation>
    <scope>NUCLEOTIDE SEQUENCE</scope>
</reference>
<feature type="region of interest" description="Disordered" evidence="11">
    <location>
        <begin position="1"/>
        <end position="20"/>
    </location>
</feature>
<reference evidence="13" key="3">
    <citation type="submission" date="2015-06" db="UniProtKB">
        <authorList>
            <consortium name="EnsemblMetazoa"/>
        </authorList>
    </citation>
    <scope>IDENTIFICATION</scope>
</reference>
<feature type="compositionally biased region" description="Pro residues" evidence="11">
    <location>
        <begin position="435"/>
        <end position="448"/>
    </location>
</feature>
<dbReference type="KEGG" id="hro:HELRODRAFT_191248"/>
<dbReference type="EMBL" id="KB096275">
    <property type="protein sequence ID" value="ESO06930.1"/>
    <property type="molecule type" value="Genomic_DNA"/>
</dbReference>
<keyword evidence="14" id="KW-1185">Reference proteome</keyword>
<comment type="similarity">
    <text evidence="10">Belongs to the dynein light intermediate chain family.</text>
</comment>
<dbReference type="GO" id="GO:0045504">
    <property type="term" value="F:dynein heavy chain binding"/>
    <property type="evidence" value="ECO:0000318"/>
    <property type="project" value="GO_Central"/>
</dbReference>
<dbReference type="InterPro" id="IPR022780">
    <property type="entry name" value="Dynein_light_int_chain"/>
</dbReference>
<dbReference type="GO" id="GO:0005524">
    <property type="term" value="F:ATP binding"/>
    <property type="evidence" value="ECO:0007669"/>
    <property type="project" value="UniProtKB-KW"/>
</dbReference>
<keyword evidence="7 10" id="KW-0243">Dynein</keyword>
<dbReference type="STRING" id="6412.T1FSS6"/>
<dbReference type="RefSeq" id="XP_009015026.1">
    <property type="nucleotide sequence ID" value="XM_009016778.1"/>
</dbReference>
<dbReference type="EnsemblMetazoa" id="HelroT191248">
    <property type="protein sequence ID" value="HelroP191248"/>
    <property type="gene ID" value="HelroG191248"/>
</dbReference>
<evidence type="ECO:0000256" key="7">
    <source>
        <dbReference type="ARBA" id="ARBA00023017"/>
    </source>
</evidence>
<keyword evidence="5 10" id="KW-0547">Nucleotide-binding</keyword>
<organism evidence="13 14">
    <name type="scientific">Helobdella robusta</name>
    <name type="common">Californian leech</name>
    <dbReference type="NCBI Taxonomy" id="6412"/>
    <lineage>
        <taxon>Eukaryota</taxon>
        <taxon>Metazoa</taxon>
        <taxon>Spiralia</taxon>
        <taxon>Lophotrochozoa</taxon>
        <taxon>Annelida</taxon>
        <taxon>Clitellata</taxon>
        <taxon>Hirudinea</taxon>
        <taxon>Rhynchobdellida</taxon>
        <taxon>Glossiphoniidae</taxon>
        <taxon>Helobdella</taxon>
    </lineage>
</organism>
<feature type="compositionally biased region" description="Basic and acidic residues" evidence="11">
    <location>
        <begin position="1"/>
        <end position="11"/>
    </location>
</feature>
<dbReference type="Proteomes" id="UP000015101">
    <property type="component" value="Unassembled WGS sequence"/>
</dbReference>
<evidence type="ECO:0000256" key="5">
    <source>
        <dbReference type="ARBA" id="ARBA00022741"/>
    </source>
</evidence>
<dbReference type="GO" id="GO:0007018">
    <property type="term" value="P:microtubule-based movement"/>
    <property type="evidence" value="ECO:0000318"/>
    <property type="project" value="GO_Central"/>
</dbReference>
<dbReference type="GO" id="GO:0000226">
    <property type="term" value="P:microtubule cytoskeleton organization"/>
    <property type="evidence" value="ECO:0000318"/>
    <property type="project" value="GO_Central"/>
</dbReference>
<comment type="subunit">
    <text evidence="10">Homodimer. The cytoplasmic dynein 1 complex consists of two catalytic heavy chains (HCs) and a number of non-catalytic subunits presented by intermediate chains (ICs).</text>
</comment>
<feature type="region of interest" description="Disordered" evidence="11">
    <location>
        <begin position="27"/>
        <end position="51"/>
    </location>
</feature>
<feature type="region of interest" description="Disordered" evidence="11">
    <location>
        <begin position="426"/>
        <end position="448"/>
    </location>
</feature>
<keyword evidence="8 10" id="KW-0505">Motor protein</keyword>
<evidence type="ECO:0000256" key="11">
    <source>
        <dbReference type="SAM" id="MobiDB-lite"/>
    </source>
</evidence>
<evidence type="ECO:0000256" key="1">
    <source>
        <dbReference type="ARBA" id="ARBA00004245"/>
    </source>
</evidence>
<dbReference type="eggNOG" id="KOG3905">
    <property type="taxonomic scope" value="Eukaryota"/>
</dbReference>
<dbReference type="InParanoid" id="T1FSS6"/>
<comment type="function">
    <text evidence="10">Acts as one of several non-catalytic accessory components of the cytoplasmic dynein 1 complex that are thought to be involved in linking dynein to cargos and to adapter proteins that regulate dynein function. Cytoplasmic dynein 1 acts as a motor for the intracellular retrograde motility of vesicles and organelles along microtubules. May play a role in binding dynein to membranous organelles or chromosomes.</text>
</comment>
<feature type="compositionally biased region" description="Polar residues" evidence="11">
    <location>
        <begin position="382"/>
        <end position="405"/>
    </location>
</feature>
<proteinExistence type="inferred from homology"/>
<reference evidence="14" key="1">
    <citation type="submission" date="2012-12" db="EMBL/GenBank/DDBJ databases">
        <authorList>
            <person name="Hellsten U."/>
            <person name="Grimwood J."/>
            <person name="Chapman J.A."/>
            <person name="Shapiro H."/>
            <person name="Aerts A."/>
            <person name="Otillar R.P."/>
            <person name="Terry A.Y."/>
            <person name="Boore J.L."/>
            <person name="Simakov O."/>
            <person name="Marletaz F."/>
            <person name="Cho S.-J."/>
            <person name="Edsinger-Gonzales E."/>
            <person name="Havlak P."/>
            <person name="Kuo D.-H."/>
            <person name="Larsson T."/>
            <person name="Lv J."/>
            <person name="Arendt D."/>
            <person name="Savage R."/>
            <person name="Osoegawa K."/>
            <person name="de Jong P."/>
            <person name="Lindberg D.R."/>
            <person name="Seaver E.C."/>
            <person name="Weisblat D.A."/>
            <person name="Putnam N.H."/>
            <person name="Grigoriev I.V."/>
            <person name="Rokhsar D.S."/>
        </authorList>
    </citation>
    <scope>NUCLEOTIDE SEQUENCE</scope>
</reference>
<evidence type="ECO:0000256" key="2">
    <source>
        <dbReference type="ARBA" id="ARBA00022448"/>
    </source>
</evidence>
<dbReference type="GO" id="GO:0005874">
    <property type="term" value="C:microtubule"/>
    <property type="evidence" value="ECO:0007669"/>
    <property type="project" value="UniProtKB-KW"/>
</dbReference>
<evidence type="ECO:0000313" key="14">
    <source>
        <dbReference type="Proteomes" id="UP000015101"/>
    </source>
</evidence>
<evidence type="ECO:0000256" key="10">
    <source>
        <dbReference type="RuleBase" id="RU366047"/>
    </source>
</evidence>
<evidence type="ECO:0000256" key="3">
    <source>
        <dbReference type="ARBA" id="ARBA00022490"/>
    </source>
</evidence>
<feature type="region of interest" description="Disordered" evidence="11">
    <location>
        <begin position="377"/>
        <end position="405"/>
    </location>
</feature>
<keyword evidence="3 10" id="KW-0963">Cytoplasm</keyword>
<sequence length="448" mass="49876">MYFHKNVDTRRRGSNVNRLATPAAVASTATDNDDNNNQNINSSEGAGKSTLSRSFGLTSEKLSGLQLKFGFVNKWDDEKYFQDLNSSKLSIWSITGSSSDGEYCDITWQLKQILTPSNLECSIVLLVEPMDQSRNMIRNFEHYVQCLVGHLSKLDVDHEITRKKFEAVYRALHSRDSNPHPSSECNCGRVSVSKYLNVPIITVVTKTDIKLDGSEMKNASGQPDSENLKKYLALSLRKFASANGSSLVCTSSRSSVNCVLLFDYISNLCFGTSYRVIPETNVLEAMFIPNGLDNVKEVSDLYSAFVASLENKSHSSADVQMEMDRRLLNKFPPHKPMQLPPLTGCDDNATYLQLLLQIMKEPLVRETNVKIKDPNELLEDCNTPTTGGRRSSMTPRRQPTTPHRNLICDSNNSVVLVTFFSSLINSPRPSLNSGPPSPAPPTRPVRDP</sequence>
<dbReference type="Pfam" id="PF05783">
    <property type="entry name" value="DLIC"/>
    <property type="match status" value="1"/>
</dbReference>
<dbReference type="HOGENOM" id="CLU_611497_0_0_1"/>
<dbReference type="AlphaFoldDB" id="T1FSS6"/>
<dbReference type="InterPro" id="IPR008467">
    <property type="entry name" value="Dynein1_light_intermed_chain"/>
</dbReference>
<dbReference type="GeneID" id="20211873"/>